<name>A0ABW3MQI2_9PSEU</name>
<keyword evidence="3" id="KW-1185">Reference proteome</keyword>
<dbReference type="Proteomes" id="UP001597045">
    <property type="component" value="Unassembled WGS sequence"/>
</dbReference>
<gene>
    <name evidence="2" type="ORF">ACFQ1S_45095</name>
</gene>
<dbReference type="EMBL" id="JBHTIS010004262">
    <property type="protein sequence ID" value="MFD1052252.1"/>
    <property type="molecule type" value="Genomic_DNA"/>
</dbReference>
<accession>A0ABW3MQI2</accession>
<comment type="caution">
    <text evidence="2">The sequence shown here is derived from an EMBL/GenBank/DDBJ whole genome shotgun (WGS) entry which is preliminary data.</text>
</comment>
<dbReference type="Pfam" id="PF20703">
    <property type="entry name" value="nSTAND1"/>
    <property type="match status" value="1"/>
</dbReference>
<sequence length="177" mass="19058">MDVSLGMTANGSVSGYLYLNFWPYPENLERLEATAVHRQQIEQDAQGVFVARPGFSGTPVVDELTGRMLGLVVATATGRDSTDVYAIPLVSLTGAWPEVFSSVPSSPYKGLEAFEREDRAVFFGRLAITEELVRRVDTSGLVPVVGASGVGKSSLVHAGLVPRLLEQSTSRWTIVSV</sequence>
<reference evidence="3" key="1">
    <citation type="journal article" date="2019" name="Int. J. Syst. Evol. Microbiol.">
        <title>The Global Catalogue of Microorganisms (GCM) 10K type strain sequencing project: providing services to taxonomists for standard genome sequencing and annotation.</title>
        <authorList>
            <consortium name="The Broad Institute Genomics Platform"/>
            <consortium name="The Broad Institute Genome Sequencing Center for Infectious Disease"/>
            <person name="Wu L."/>
            <person name="Ma J."/>
        </authorList>
    </citation>
    <scope>NUCLEOTIDE SEQUENCE [LARGE SCALE GENOMIC DNA]</scope>
    <source>
        <strain evidence="3">JCM 31486</strain>
    </source>
</reference>
<proteinExistence type="predicted"/>
<dbReference type="InterPro" id="IPR049052">
    <property type="entry name" value="nSTAND1"/>
</dbReference>
<feature type="non-terminal residue" evidence="2">
    <location>
        <position position="177"/>
    </location>
</feature>
<evidence type="ECO:0000313" key="2">
    <source>
        <dbReference type="EMBL" id="MFD1052252.1"/>
    </source>
</evidence>
<organism evidence="2 3">
    <name type="scientific">Kibdelosporangium lantanae</name>
    <dbReference type="NCBI Taxonomy" id="1497396"/>
    <lineage>
        <taxon>Bacteria</taxon>
        <taxon>Bacillati</taxon>
        <taxon>Actinomycetota</taxon>
        <taxon>Actinomycetes</taxon>
        <taxon>Pseudonocardiales</taxon>
        <taxon>Pseudonocardiaceae</taxon>
        <taxon>Kibdelosporangium</taxon>
    </lineage>
</organism>
<feature type="domain" description="Novel STAND NTPase 1" evidence="1">
    <location>
        <begin position="107"/>
        <end position="176"/>
    </location>
</feature>
<evidence type="ECO:0000259" key="1">
    <source>
        <dbReference type="Pfam" id="PF20703"/>
    </source>
</evidence>
<protein>
    <recommendedName>
        <fullName evidence="1">Novel STAND NTPase 1 domain-containing protein</fullName>
    </recommendedName>
</protein>
<evidence type="ECO:0000313" key="3">
    <source>
        <dbReference type="Proteomes" id="UP001597045"/>
    </source>
</evidence>